<dbReference type="SUPFAM" id="SSF53474">
    <property type="entry name" value="alpha/beta-Hydrolases"/>
    <property type="match status" value="1"/>
</dbReference>
<dbReference type="GO" id="GO:0016020">
    <property type="term" value="C:membrane"/>
    <property type="evidence" value="ECO:0007669"/>
    <property type="project" value="TreeGrafter"/>
</dbReference>
<evidence type="ECO:0000313" key="3">
    <source>
        <dbReference type="EMBL" id="AQG81128.1"/>
    </source>
</evidence>
<gene>
    <name evidence="3" type="ORF">AWR27_18460</name>
</gene>
<dbReference type="InterPro" id="IPR000073">
    <property type="entry name" value="AB_hydrolase_1"/>
</dbReference>
<dbReference type="OrthoDB" id="59888at2"/>
<dbReference type="InterPro" id="IPR029058">
    <property type="entry name" value="AB_hydrolase_fold"/>
</dbReference>
<dbReference type="Pfam" id="PF12697">
    <property type="entry name" value="Abhydrolase_6"/>
    <property type="match status" value="1"/>
</dbReference>
<evidence type="ECO:0000259" key="2">
    <source>
        <dbReference type="Pfam" id="PF12697"/>
    </source>
</evidence>
<dbReference type="Proteomes" id="UP000187941">
    <property type="component" value="Chromosome"/>
</dbReference>
<sequence length="300" mass="33713">MNNLLLLLIFSISFGKAYAQSQKITIDGTQIAVQVSGLETRKQNEPVIVFESGFGTPMQHWNPIFNQVSKIAPVVAYDRPGIGDSQPDQQMPTVKNVADKLRKVLQALHVKPPYVLVGHSLGGVYVRGFAVYYPQELAGLVIIDPADFTETYDHFGQYMLDVGLSKAHVDSVMAQRRVETFKPNPKMPTSLQEELQILFNLRRSEFSEFNGKPLPNIPISFITSGRFEPFPNAKPIDEALFHSKTKFRIGRWIKFVDTVPKGRFFYSANAGHFVHRDDPGLVVSSIELVLKDAQMNTMSK</sequence>
<dbReference type="PANTHER" id="PTHR43798">
    <property type="entry name" value="MONOACYLGLYCEROL LIPASE"/>
    <property type="match status" value="1"/>
</dbReference>
<accession>A0A1P9X0K2</accession>
<dbReference type="PRINTS" id="PR00111">
    <property type="entry name" value="ABHYDROLASE"/>
</dbReference>
<dbReference type="AlphaFoldDB" id="A0A1P9X0K2"/>
<evidence type="ECO:0000313" key="4">
    <source>
        <dbReference type="Proteomes" id="UP000187941"/>
    </source>
</evidence>
<protein>
    <recommendedName>
        <fullName evidence="2">AB hydrolase-1 domain-containing protein</fullName>
    </recommendedName>
</protein>
<keyword evidence="4" id="KW-1185">Reference proteome</keyword>
<dbReference type="KEGG" id="smon:AWR27_18460"/>
<reference evidence="3 4" key="1">
    <citation type="submission" date="2016-01" db="EMBL/GenBank/DDBJ databases">
        <authorList>
            <person name="Oliw E.H."/>
        </authorList>
    </citation>
    <scope>NUCLEOTIDE SEQUENCE [LARGE SCALE GENOMIC DNA]</scope>
    <source>
        <strain evidence="3 4">DY10</strain>
    </source>
</reference>
<feature type="signal peptide" evidence="1">
    <location>
        <begin position="1"/>
        <end position="19"/>
    </location>
</feature>
<name>A0A1P9X0K2_9BACT</name>
<dbReference type="EMBL" id="CP014263">
    <property type="protein sequence ID" value="AQG81128.1"/>
    <property type="molecule type" value="Genomic_DNA"/>
</dbReference>
<dbReference type="InterPro" id="IPR050266">
    <property type="entry name" value="AB_hydrolase_sf"/>
</dbReference>
<organism evidence="3 4">
    <name type="scientific">Spirosoma montaniterrae</name>
    <dbReference type="NCBI Taxonomy" id="1178516"/>
    <lineage>
        <taxon>Bacteria</taxon>
        <taxon>Pseudomonadati</taxon>
        <taxon>Bacteroidota</taxon>
        <taxon>Cytophagia</taxon>
        <taxon>Cytophagales</taxon>
        <taxon>Cytophagaceae</taxon>
        <taxon>Spirosoma</taxon>
    </lineage>
</organism>
<feature type="domain" description="AB hydrolase-1" evidence="2">
    <location>
        <begin position="48"/>
        <end position="283"/>
    </location>
</feature>
<proteinExistence type="predicted"/>
<dbReference type="PANTHER" id="PTHR43798:SF33">
    <property type="entry name" value="HYDROLASE, PUTATIVE (AFU_ORTHOLOGUE AFUA_2G14860)-RELATED"/>
    <property type="match status" value="1"/>
</dbReference>
<dbReference type="Gene3D" id="3.40.50.1820">
    <property type="entry name" value="alpha/beta hydrolase"/>
    <property type="match status" value="1"/>
</dbReference>
<keyword evidence="1" id="KW-0732">Signal</keyword>
<dbReference type="STRING" id="1178516.AWR27_18460"/>
<dbReference type="RefSeq" id="WP_077132591.1">
    <property type="nucleotide sequence ID" value="NZ_CP014263.1"/>
</dbReference>
<evidence type="ECO:0000256" key="1">
    <source>
        <dbReference type="SAM" id="SignalP"/>
    </source>
</evidence>
<feature type="chain" id="PRO_5012614128" description="AB hydrolase-1 domain-containing protein" evidence="1">
    <location>
        <begin position="20"/>
        <end position="300"/>
    </location>
</feature>